<evidence type="ECO:0000313" key="7">
    <source>
        <dbReference type="Proteomes" id="UP001156921"/>
    </source>
</evidence>
<dbReference type="SUPFAM" id="SSF55811">
    <property type="entry name" value="Nudix"/>
    <property type="match status" value="1"/>
</dbReference>
<proteinExistence type="predicted"/>
<evidence type="ECO:0000256" key="1">
    <source>
        <dbReference type="ARBA" id="ARBA00001946"/>
    </source>
</evidence>
<dbReference type="InterPro" id="IPR015797">
    <property type="entry name" value="NUDIX_hydrolase-like_dom_sf"/>
</dbReference>
<reference evidence="7" key="1">
    <citation type="journal article" date="2019" name="Int. J. Syst. Evol. Microbiol.">
        <title>The Global Catalogue of Microorganisms (GCM) 10K type strain sequencing project: providing services to taxonomists for standard genome sequencing and annotation.</title>
        <authorList>
            <consortium name="The Broad Institute Genomics Platform"/>
            <consortium name="The Broad Institute Genome Sequencing Center for Infectious Disease"/>
            <person name="Wu L."/>
            <person name="Ma J."/>
        </authorList>
    </citation>
    <scope>NUCLEOTIDE SEQUENCE [LARGE SCALE GENOMIC DNA]</scope>
    <source>
        <strain evidence="7">NBRC 110107</strain>
    </source>
</reference>
<accession>A0ABQ6BLX9</accession>
<dbReference type="InterPro" id="IPR000086">
    <property type="entry name" value="NUDIX_hydrolase_dom"/>
</dbReference>
<dbReference type="Proteomes" id="UP001156921">
    <property type="component" value="Unassembled WGS sequence"/>
</dbReference>
<comment type="cofactor">
    <cofactor evidence="1">
        <name>Mg(2+)</name>
        <dbReference type="ChEBI" id="CHEBI:18420"/>
    </cofactor>
</comment>
<keyword evidence="4" id="KW-0460">Magnesium</keyword>
<dbReference type="InterPro" id="IPR047198">
    <property type="entry name" value="DDP-like_NUDIX"/>
</dbReference>
<keyword evidence="2" id="KW-0479">Metal-binding</keyword>
<evidence type="ECO:0000313" key="6">
    <source>
        <dbReference type="EMBL" id="GLS01481.1"/>
    </source>
</evidence>
<protein>
    <recommendedName>
        <fullName evidence="5">Nudix hydrolase domain-containing protein</fullName>
    </recommendedName>
</protein>
<evidence type="ECO:0000256" key="2">
    <source>
        <dbReference type="ARBA" id="ARBA00022723"/>
    </source>
</evidence>
<name>A0ABQ6BLX9_9CAUL</name>
<dbReference type="PROSITE" id="PS51462">
    <property type="entry name" value="NUDIX"/>
    <property type="match status" value="1"/>
</dbReference>
<keyword evidence="7" id="KW-1185">Reference proteome</keyword>
<organism evidence="6 7">
    <name type="scientific">Brevundimonas denitrificans</name>
    <dbReference type="NCBI Taxonomy" id="1443434"/>
    <lineage>
        <taxon>Bacteria</taxon>
        <taxon>Pseudomonadati</taxon>
        <taxon>Pseudomonadota</taxon>
        <taxon>Alphaproteobacteria</taxon>
        <taxon>Caulobacterales</taxon>
        <taxon>Caulobacteraceae</taxon>
        <taxon>Brevundimonas</taxon>
    </lineage>
</organism>
<dbReference type="PANTHER" id="PTHR12629:SF0">
    <property type="entry name" value="DIPHOSPHOINOSITOL-POLYPHOSPHATE DIPHOSPHATASE"/>
    <property type="match status" value="1"/>
</dbReference>
<gene>
    <name evidence="6" type="ORF">GCM10007859_14960</name>
</gene>
<evidence type="ECO:0000259" key="5">
    <source>
        <dbReference type="PROSITE" id="PS51462"/>
    </source>
</evidence>
<dbReference type="Gene3D" id="3.90.79.10">
    <property type="entry name" value="Nucleoside Triphosphate Pyrophosphohydrolase"/>
    <property type="match status" value="1"/>
</dbReference>
<comment type="caution">
    <text evidence="6">The sequence shown here is derived from an EMBL/GenBank/DDBJ whole genome shotgun (WGS) entry which is preliminary data.</text>
</comment>
<dbReference type="PANTHER" id="PTHR12629">
    <property type="entry name" value="DIPHOSPHOINOSITOL POLYPHOSPHATE PHOSPHOHYDROLASE"/>
    <property type="match status" value="1"/>
</dbReference>
<feature type="domain" description="Nudix hydrolase" evidence="5">
    <location>
        <begin position="11"/>
        <end position="143"/>
    </location>
</feature>
<evidence type="ECO:0000256" key="3">
    <source>
        <dbReference type="ARBA" id="ARBA00022801"/>
    </source>
</evidence>
<dbReference type="CDD" id="cd04666">
    <property type="entry name" value="NUDIX_DIPP2_like_Nudt4"/>
    <property type="match status" value="1"/>
</dbReference>
<sequence>MVDHHPRTQSAERRQVAALPWRRGADGIEILLVTSRETRRWVTPKGGRMPGLTDAQAAAQEALEEAGVEGVIGESPLGTFRYLKVLKRRAPRWCVVAVHALEVRLEHVTWQEQAERERVWVSRDEAARRVDEPDLKALISAFEG</sequence>
<keyword evidence="3" id="KW-0378">Hydrolase</keyword>
<dbReference type="EMBL" id="BSOY01000027">
    <property type="protein sequence ID" value="GLS01481.1"/>
    <property type="molecule type" value="Genomic_DNA"/>
</dbReference>
<dbReference type="RefSeq" id="WP_284222337.1">
    <property type="nucleotide sequence ID" value="NZ_BSOY01000027.1"/>
</dbReference>
<evidence type="ECO:0000256" key="4">
    <source>
        <dbReference type="ARBA" id="ARBA00022842"/>
    </source>
</evidence>
<dbReference type="Pfam" id="PF00293">
    <property type="entry name" value="NUDIX"/>
    <property type="match status" value="1"/>
</dbReference>